<sequence>MASPEPPFDDSISARITPTCSIETSEILLRAWQHDTAAVSKLLDTPGRASAREPTTGETPLHAAIRSCGPATESDPEDVEKAKATVHELLLWGGIWNDVDDHDETPGCVAWRLGQLGLYEMCVEAGMRAEMLFGLMDGYEELSSGSEADDEDMVDGEEVVDGEEEDEDEDEEGPAHVHVEYTGPTGAPEDGDDAPELVETAAPAPAPAPEVEAAATEPTFVPPQPDAGVDVKSEKYLRSKLTYTEGKLVDDDGNGVMMAWETDIMRRSVDALLPENQPGKRILNIGFGMGIIDTMFAETRPARHHVIEAHEAVLEHTTSSPDSRFGPAWEASGPEEGAYKIHQGRWQDVVPILLERGEVYDAIYFDTFGEDYSQLRKFFTEYIPGLLDQSGVFGFFNGLGADRKICYDVYTRVVEMHLADAGMDIEWKEIDVDLKGLEEAGKGEWEGETI</sequence>
<evidence type="ECO:0000259" key="8">
    <source>
        <dbReference type="PROSITE" id="PS51559"/>
    </source>
</evidence>
<reference evidence="9 10" key="1">
    <citation type="submission" date="2015-09" db="EMBL/GenBank/DDBJ databases">
        <title>Host preference determinants of Valsa canker pathogens revealed by comparative genomics.</title>
        <authorList>
            <person name="Yin Z."/>
            <person name="Huang L."/>
        </authorList>
    </citation>
    <scope>NUCLEOTIDE SEQUENCE [LARGE SCALE GENOMIC DNA]</scope>
    <source>
        <strain evidence="9 10">03-1</strain>
    </source>
</reference>
<dbReference type="AlphaFoldDB" id="A0A423X502"/>
<comment type="subcellular location">
    <subcellularLocation>
        <location evidence="6">Cytoplasm</location>
    </subcellularLocation>
    <subcellularLocation>
        <location evidence="6">Nucleus</location>
    </subcellularLocation>
</comment>
<dbReference type="InterPro" id="IPR051038">
    <property type="entry name" value="RMT2/GAMT_Mtase"/>
</dbReference>
<keyword evidence="3 6" id="KW-0808">Transferase</keyword>
<keyword evidence="2 6" id="KW-0489">Methyltransferase</keyword>
<dbReference type="InterPro" id="IPR026480">
    <property type="entry name" value="RMT2_dom"/>
</dbReference>
<evidence type="ECO:0000256" key="1">
    <source>
        <dbReference type="ARBA" id="ARBA00022490"/>
    </source>
</evidence>
<dbReference type="PIRSF" id="PIRSF038148">
    <property type="entry name" value="Arginine_N-mtfrase-2"/>
    <property type="match status" value="1"/>
</dbReference>
<proteinExistence type="inferred from homology"/>
<organism evidence="9 10">
    <name type="scientific">Cytospora schulzeri</name>
    <dbReference type="NCBI Taxonomy" id="448051"/>
    <lineage>
        <taxon>Eukaryota</taxon>
        <taxon>Fungi</taxon>
        <taxon>Dikarya</taxon>
        <taxon>Ascomycota</taxon>
        <taxon>Pezizomycotina</taxon>
        <taxon>Sordariomycetes</taxon>
        <taxon>Sordariomycetidae</taxon>
        <taxon>Diaporthales</taxon>
        <taxon>Cytosporaceae</taxon>
        <taxon>Cytospora</taxon>
    </lineage>
</organism>
<dbReference type="Proteomes" id="UP000283895">
    <property type="component" value="Unassembled WGS sequence"/>
</dbReference>
<comment type="caution">
    <text evidence="9">The sequence shown here is derived from an EMBL/GenBank/DDBJ whole genome shotgun (WGS) entry which is preliminary data.</text>
</comment>
<evidence type="ECO:0000313" key="9">
    <source>
        <dbReference type="EMBL" id="ROW11034.1"/>
    </source>
</evidence>
<dbReference type="EC" id="2.1.1.-" evidence="6"/>
<dbReference type="InterPro" id="IPR017408">
    <property type="entry name" value="Arginine_N-MeTrfase_2"/>
</dbReference>
<dbReference type="PROSITE" id="PS51559">
    <property type="entry name" value="SAM_RMT2"/>
    <property type="match status" value="1"/>
</dbReference>
<dbReference type="EMBL" id="LKEA01000002">
    <property type="protein sequence ID" value="ROW11034.1"/>
    <property type="molecule type" value="Genomic_DNA"/>
</dbReference>
<keyword evidence="10" id="KW-1185">Reference proteome</keyword>
<dbReference type="GO" id="GO:0019702">
    <property type="term" value="F:protein arginine N5-methyltransferase activity"/>
    <property type="evidence" value="ECO:0007669"/>
    <property type="project" value="TreeGrafter"/>
</dbReference>
<evidence type="ECO:0000256" key="2">
    <source>
        <dbReference type="ARBA" id="ARBA00022603"/>
    </source>
</evidence>
<evidence type="ECO:0000256" key="6">
    <source>
        <dbReference type="PIRNR" id="PIRNR038148"/>
    </source>
</evidence>
<feature type="region of interest" description="Disordered" evidence="7">
    <location>
        <begin position="142"/>
        <end position="197"/>
    </location>
</feature>
<comment type="similarity">
    <text evidence="6">Belongs to the class I-like SAM-binding methyltransferase superfamily. RMT2 methyltransferase family.</text>
</comment>
<comment type="subunit">
    <text evidence="6">Monomer.</text>
</comment>
<evidence type="ECO:0000256" key="3">
    <source>
        <dbReference type="ARBA" id="ARBA00022679"/>
    </source>
</evidence>
<dbReference type="Gene3D" id="3.40.50.150">
    <property type="entry name" value="Vaccinia Virus protein VP39"/>
    <property type="match status" value="1"/>
</dbReference>
<dbReference type="PANTHER" id="PTHR32379:SF1">
    <property type="entry name" value="GUANIDINOACETATE N-METHYLTRANSFERASE"/>
    <property type="match status" value="1"/>
</dbReference>
<dbReference type="STRING" id="356882.A0A423X502"/>
<dbReference type="SUPFAM" id="SSF53335">
    <property type="entry name" value="S-adenosyl-L-methionine-dependent methyltransferases"/>
    <property type="match status" value="1"/>
</dbReference>
<evidence type="ECO:0000256" key="7">
    <source>
        <dbReference type="SAM" id="MobiDB-lite"/>
    </source>
</evidence>
<feature type="compositionally biased region" description="Acidic residues" evidence="7">
    <location>
        <begin position="147"/>
        <end position="172"/>
    </location>
</feature>
<evidence type="ECO:0000313" key="10">
    <source>
        <dbReference type="Proteomes" id="UP000283895"/>
    </source>
</evidence>
<keyword evidence="1 6" id="KW-0963">Cytoplasm</keyword>
<feature type="domain" description="RMT2" evidence="8">
    <location>
        <begin position="229"/>
        <end position="450"/>
    </location>
</feature>
<keyword evidence="4" id="KW-0949">S-adenosyl-L-methionine</keyword>
<evidence type="ECO:0000256" key="5">
    <source>
        <dbReference type="ARBA" id="ARBA00023242"/>
    </source>
</evidence>
<dbReference type="GO" id="GO:0005634">
    <property type="term" value="C:nucleus"/>
    <property type="evidence" value="ECO:0007669"/>
    <property type="project" value="UniProtKB-SubCell"/>
</dbReference>
<gene>
    <name evidence="9" type="ORF">VMCG_00903</name>
</gene>
<name>A0A423X502_9PEZI</name>
<dbReference type="PANTHER" id="PTHR32379">
    <property type="entry name" value="GUANIDINOACETATE N-METHYLTRANSFERASE"/>
    <property type="match status" value="1"/>
</dbReference>
<dbReference type="InterPro" id="IPR029063">
    <property type="entry name" value="SAM-dependent_MTases_sf"/>
</dbReference>
<keyword evidence="5 6" id="KW-0539">Nucleus</keyword>
<dbReference type="GO" id="GO:0032259">
    <property type="term" value="P:methylation"/>
    <property type="evidence" value="ECO:0007669"/>
    <property type="project" value="UniProtKB-KW"/>
</dbReference>
<dbReference type="OrthoDB" id="19014at2759"/>
<dbReference type="GO" id="GO:0005737">
    <property type="term" value="C:cytoplasm"/>
    <property type="evidence" value="ECO:0007669"/>
    <property type="project" value="UniProtKB-SubCell"/>
</dbReference>
<accession>A0A423X502</accession>
<evidence type="ECO:0000256" key="4">
    <source>
        <dbReference type="ARBA" id="ARBA00022691"/>
    </source>
</evidence>
<comment type="function">
    <text evidence="6">S-adenosyl-L-methionine-dependent protein-arginine N-methyltransferase that methylates the delta-nitrogen atom of arginine residues to form N5-methylarginine (type IV) in target proteins. Monomethylates ribosomal protein L12.</text>
</comment>
<protein>
    <recommendedName>
        <fullName evidence="6">Arginine N-methyltransferase 2</fullName>
        <ecNumber evidence="6">2.1.1.-</ecNumber>
    </recommendedName>
</protein>